<dbReference type="HOGENOM" id="CLU_1645037_0_0_1"/>
<protein>
    <submittedName>
        <fullName evidence="2">Uncharacterized protein</fullName>
    </submittedName>
</protein>
<dbReference type="AlphaFoldDB" id="A0A0D2A808"/>
<dbReference type="Proteomes" id="UP000053259">
    <property type="component" value="Unassembled WGS sequence"/>
</dbReference>
<evidence type="ECO:0000313" key="3">
    <source>
        <dbReference type="Proteomes" id="UP000053259"/>
    </source>
</evidence>
<keyword evidence="3" id="KW-1185">Reference proteome</keyword>
<evidence type="ECO:0000256" key="1">
    <source>
        <dbReference type="SAM" id="MobiDB-lite"/>
    </source>
</evidence>
<dbReference type="VEuPathDB" id="FungiDB:PV09_06154"/>
<name>A0A0D2A808_9PEZI</name>
<feature type="region of interest" description="Disordered" evidence="1">
    <location>
        <begin position="1"/>
        <end position="21"/>
    </location>
</feature>
<dbReference type="GeneID" id="27314127"/>
<dbReference type="RefSeq" id="XP_016212589.1">
    <property type="nucleotide sequence ID" value="XM_016359753.1"/>
</dbReference>
<sequence>MPDVRDPRWNTMCGTPPGPGDPRIWEDELEAEDRMIWLNGIQRHNPIHPMEVDGNRCIYFKRCCSDCLDRRANPKVHGYHKLVGESYGLGTGPSGFESKLYHPVPSYFIRSLPTANIGHALVNIRSMPRSKDIWLRNGDRMQWYKKGIINNFDFETFDKLR</sequence>
<reference evidence="2 3" key="1">
    <citation type="submission" date="2015-01" db="EMBL/GenBank/DDBJ databases">
        <title>The Genome Sequence of Ochroconis gallopava CBS43764.</title>
        <authorList>
            <consortium name="The Broad Institute Genomics Platform"/>
            <person name="Cuomo C."/>
            <person name="de Hoog S."/>
            <person name="Gorbushina A."/>
            <person name="Stielow B."/>
            <person name="Teixiera M."/>
            <person name="Abouelleil A."/>
            <person name="Chapman S.B."/>
            <person name="Priest M."/>
            <person name="Young S.K."/>
            <person name="Wortman J."/>
            <person name="Nusbaum C."/>
            <person name="Birren B."/>
        </authorList>
    </citation>
    <scope>NUCLEOTIDE SEQUENCE [LARGE SCALE GENOMIC DNA]</scope>
    <source>
        <strain evidence="2 3">CBS 43764</strain>
    </source>
</reference>
<dbReference type="EMBL" id="KN847548">
    <property type="protein sequence ID" value="KIW02720.1"/>
    <property type="molecule type" value="Genomic_DNA"/>
</dbReference>
<proteinExistence type="predicted"/>
<evidence type="ECO:0000313" key="2">
    <source>
        <dbReference type="EMBL" id="KIW02720.1"/>
    </source>
</evidence>
<gene>
    <name evidence="2" type="ORF">PV09_06154</name>
</gene>
<organism evidence="2 3">
    <name type="scientific">Verruconis gallopava</name>
    <dbReference type="NCBI Taxonomy" id="253628"/>
    <lineage>
        <taxon>Eukaryota</taxon>
        <taxon>Fungi</taxon>
        <taxon>Dikarya</taxon>
        <taxon>Ascomycota</taxon>
        <taxon>Pezizomycotina</taxon>
        <taxon>Dothideomycetes</taxon>
        <taxon>Pleosporomycetidae</taxon>
        <taxon>Venturiales</taxon>
        <taxon>Sympoventuriaceae</taxon>
        <taxon>Verruconis</taxon>
    </lineage>
</organism>
<accession>A0A0D2A808</accession>
<dbReference type="InParanoid" id="A0A0D2A808"/>